<dbReference type="PANTHER" id="PTHR40069:SF1">
    <property type="entry name" value="YWBE PROTEIN"/>
    <property type="match status" value="1"/>
</dbReference>
<dbReference type="EMBL" id="ML996090">
    <property type="protein sequence ID" value="KAF2149763.1"/>
    <property type="molecule type" value="Genomic_DNA"/>
</dbReference>
<dbReference type="AlphaFoldDB" id="A0A9P4IZR0"/>
<dbReference type="OrthoDB" id="20105at2759"/>
<feature type="non-terminal residue" evidence="1">
    <location>
        <position position="1"/>
    </location>
</feature>
<dbReference type="Proteomes" id="UP000799439">
    <property type="component" value="Unassembled WGS sequence"/>
</dbReference>
<organism evidence="1 2">
    <name type="scientific">Myriangium duriaei CBS 260.36</name>
    <dbReference type="NCBI Taxonomy" id="1168546"/>
    <lineage>
        <taxon>Eukaryota</taxon>
        <taxon>Fungi</taxon>
        <taxon>Dikarya</taxon>
        <taxon>Ascomycota</taxon>
        <taxon>Pezizomycotina</taxon>
        <taxon>Dothideomycetes</taxon>
        <taxon>Dothideomycetidae</taxon>
        <taxon>Myriangiales</taxon>
        <taxon>Myriangiaceae</taxon>
        <taxon>Myriangium</taxon>
    </lineage>
</organism>
<evidence type="ECO:0008006" key="3">
    <source>
        <dbReference type="Google" id="ProtNLM"/>
    </source>
</evidence>
<keyword evidence="2" id="KW-1185">Reference proteome</keyword>
<dbReference type="Pfam" id="PF09962">
    <property type="entry name" value="DUF2196"/>
    <property type="match status" value="1"/>
</dbReference>
<evidence type="ECO:0000313" key="2">
    <source>
        <dbReference type="Proteomes" id="UP000799439"/>
    </source>
</evidence>
<comment type="caution">
    <text evidence="1">The sequence shown here is derived from an EMBL/GenBank/DDBJ whole genome shotgun (WGS) entry which is preliminary data.</text>
</comment>
<dbReference type="PANTHER" id="PTHR40069">
    <property type="entry name" value="YWBE PROTEIN"/>
    <property type="match status" value="1"/>
</dbReference>
<reference evidence="1" key="1">
    <citation type="journal article" date="2020" name="Stud. Mycol.">
        <title>101 Dothideomycetes genomes: a test case for predicting lifestyles and emergence of pathogens.</title>
        <authorList>
            <person name="Haridas S."/>
            <person name="Albert R."/>
            <person name="Binder M."/>
            <person name="Bloem J."/>
            <person name="Labutti K."/>
            <person name="Salamov A."/>
            <person name="Andreopoulos B."/>
            <person name="Baker S."/>
            <person name="Barry K."/>
            <person name="Bills G."/>
            <person name="Bluhm B."/>
            <person name="Cannon C."/>
            <person name="Castanera R."/>
            <person name="Culley D."/>
            <person name="Daum C."/>
            <person name="Ezra D."/>
            <person name="Gonzalez J."/>
            <person name="Henrissat B."/>
            <person name="Kuo A."/>
            <person name="Liang C."/>
            <person name="Lipzen A."/>
            <person name="Lutzoni F."/>
            <person name="Magnuson J."/>
            <person name="Mondo S."/>
            <person name="Nolan M."/>
            <person name="Ohm R."/>
            <person name="Pangilinan J."/>
            <person name="Park H.-J."/>
            <person name="Ramirez L."/>
            <person name="Alfaro M."/>
            <person name="Sun H."/>
            <person name="Tritt A."/>
            <person name="Yoshinaga Y."/>
            <person name="Zwiers L.-H."/>
            <person name="Turgeon B."/>
            <person name="Goodwin S."/>
            <person name="Spatafora J."/>
            <person name="Crous P."/>
            <person name="Grigoriev I."/>
        </authorList>
    </citation>
    <scope>NUCLEOTIDE SEQUENCE</scope>
    <source>
        <strain evidence="1">CBS 260.36</strain>
    </source>
</reference>
<accession>A0A9P4IZR0</accession>
<dbReference type="NCBIfam" id="TIGR03833">
    <property type="entry name" value="YwbE family protein"/>
    <property type="match status" value="1"/>
</dbReference>
<dbReference type="InterPro" id="IPR019240">
    <property type="entry name" value="DUF2196"/>
</dbReference>
<protein>
    <recommendedName>
        <fullName evidence="3">UBZ4-type domain-containing protein</fullName>
    </recommendedName>
</protein>
<evidence type="ECO:0000313" key="1">
    <source>
        <dbReference type="EMBL" id="KAF2149763.1"/>
    </source>
</evidence>
<name>A0A9P4IZR0_9PEZI</name>
<proteinExistence type="predicted"/>
<gene>
    <name evidence="1" type="ORF">K461DRAFT_217521</name>
</gene>
<feature type="non-terminal residue" evidence="1">
    <location>
        <position position="167"/>
    </location>
</feature>
<sequence length="167" mass="18113">NVPRWNQITSGTSVSIVLKADQPTGRQVQGVVQDLLTRGDHPRGVKVRLTDGRVGRVQRLVNSFGGSAAEPAEGFTTISSGQPEQRFKYRDIRLDDEPEEPPVTNDLSAYIKPAKQKKRKGANANLPAETTAETTVTGVADSEAVCPVCQDFRGDEAAVAFHVESHF</sequence>